<keyword evidence="4" id="KW-1185">Reference proteome</keyword>
<dbReference type="KEGG" id="kst:KSMBR1_3818"/>
<sequence>MRVSDIPEIIKLSTPEKILLVEDLWDSISSDESMVTVPKSHMDELDRRLKRHESAGGRLLSIEELQARIEKRK</sequence>
<dbReference type="Proteomes" id="UP000221734">
    <property type="component" value="Chromosome Kuenenia_stuttgartiensis_MBR1"/>
</dbReference>
<accession>Q1Q5L0</accession>
<dbReference type="InterPro" id="IPR013406">
    <property type="entry name" value="CHP02574_addiction_mod"/>
</dbReference>
<dbReference type="OrthoDB" id="283760at2"/>
<reference evidence="4" key="3">
    <citation type="submission" date="2017-10" db="EMBL/GenBank/DDBJ databases">
        <authorList>
            <person name="Frank J."/>
        </authorList>
    </citation>
    <scope>NUCLEOTIDE SEQUENCE [LARGE SCALE GENOMIC DNA]</scope>
</reference>
<proteinExistence type="predicted"/>
<reference evidence="1" key="1">
    <citation type="journal article" date="2006" name="Nature">
        <title>Deciphering the evolution and metabolism of an anammox bacterium from a community genome.</title>
        <authorList>
            <person name="Strous M."/>
            <person name="Pelletier E."/>
            <person name="Mangenot S."/>
            <person name="Rattei T."/>
            <person name="Lehner A."/>
            <person name="Taylor M.W."/>
            <person name="Horn M."/>
            <person name="Daims H."/>
            <person name="Bartol-Mavel D."/>
            <person name="Wincker P."/>
            <person name="Barbe V."/>
            <person name="Fonknechten N."/>
            <person name="Vallenet D."/>
            <person name="Segurens B."/>
            <person name="Schenowitz-Truong C."/>
            <person name="Medigue C."/>
            <person name="Collingro A."/>
            <person name="Snel B."/>
            <person name="Dutilh B.E."/>
            <person name="OpDenCamp H.J.M."/>
            <person name="vanDerDrift C."/>
            <person name="Cirpus I."/>
            <person name="vanDePas-Schoonen K.T."/>
            <person name="Harhangi H.R."/>
            <person name="vanNiftrik L."/>
            <person name="Schmid M."/>
            <person name="Keltjens J."/>
            <person name="vanDeVossenberg J."/>
            <person name="Kartal B."/>
            <person name="Meier H."/>
            <person name="Frishman D."/>
            <person name="Huynen M.A."/>
            <person name="Mewes H."/>
            <person name="Weissenbach J."/>
            <person name="Jetten M.S.M."/>
            <person name="Wagner M."/>
            <person name="LePaslier D."/>
        </authorList>
    </citation>
    <scope>NUCLEOTIDE SEQUENCE</scope>
</reference>
<evidence type="ECO:0000313" key="1">
    <source>
        <dbReference type="EMBL" id="CAJ75307.1"/>
    </source>
</evidence>
<dbReference type="Proteomes" id="UP000501926">
    <property type="component" value="Chromosome"/>
</dbReference>
<dbReference type="EMBL" id="CP049055">
    <property type="protein sequence ID" value="QII12370.1"/>
    <property type="molecule type" value="Genomic_DNA"/>
</dbReference>
<evidence type="ECO:0000313" key="3">
    <source>
        <dbReference type="EMBL" id="SOH06291.1"/>
    </source>
</evidence>
<reference evidence="3" key="4">
    <citation type="submission" date="2017-10" db="EMBL/GenBank/DDBJ databases">
        <authorList>
            <person name="Banno H."/>
            <person name="Chua N.-H."/>
        </authorList>
    </citation>
    <scope>NUCLEOTIDE SEQUENCE [LARGE SCALE GENOMIC DNA]</scope>
    <source>
        <strain evidence="3">Kuenenia_mbr1_ru-nijmegen</strain>
    </source>
</reference>
<evidence type="ECO:0000313" key="2">
    <source>
        <dbReference type="EMBL" id="QII12370.1"/>
    </source>
</evidence>
<dbReference type="RefSeq" id="WP_099326744.1">
    <property type="nucleotide sequence ID" value="NZ_CP049055.1"/>
</dbReference>
<protein>
    <recommendedName>
        <fullName evidence="6">Addiction module component</fullName>
    </recommendedName>
</protein>
<dbReference type="NCBIfam" id="TIGR02574">
    <property type="entry name" value="stabl_TIGR02574"/>
    <property type="match status" value="1"/>
</dbReference>
<reference evidence="1" key="2">
    <citation type="submission" date="2006-01" db="EMBL/GenBank/DDBJ databases">
        <authorList>
            <person name="Genoscope"/>
        </authorList>
    </citation>
    <scope>NUCLEOTIDE SEQUENCE</scope>
</reference>
<gene>
    <name evidence="2" type="ORF">KsCSTR_29910</name>
    <name evidence="3" type="ORF">KSMBR1_3818</name>
    <name evidence="1" type="ORF">kuste4545</name>
</gene>
<evidence type="ECO:0008006" key="6">
    <source>
        <dbReference type="Google" id="ProtNLM"/>
    </source>
</evidence>
<evidence type="ECO:0000313" key="4">
    <source>
        <dbReference type="Proteomes" id="UP000221734"/>
    </source>
</evidence>
<dbReference type="Pfam" id="PF09720">
    <property type="entry name" value="Unstab_antitox"/>
    <property type="match status" value="1"/>
</dbReference>
<name>Q1Q5L0_KUEST</name>
<evidence type="ECO:0000313" key="5">
    <source>
        <dbReference type="Proteomes" id="UP000501926"/>
    </source>
</evidence>
<dbReference type="EMBL" id="CT573071">
    <property type="protein sequence ID" value="CAJ75307.1"/>
    <property type="molecule type" value="Genomic_DNA"/>
</dbReference>
<dbReference type="AlphaFoldDB" id="Q1Q5L0"/>
<organism evidence="1">
    <name type="scientific">Kuenenia stuttgartiensis</name>
    <dbReference type="NCBI Taxonomy" id="174633"/>
    <lineage>
        <taxon>Bacteria</taxon>
        <taxon>Pseudomonadati</taxon>
        <taxon>Planctomycetota</taxon>
        <taxon>Candidatus Brocadiia</taxon>
        <taxon>Candidatus Brocadiales</taxon>
        <taxon>Candidatus Brocadiaceae</taxon>
        <taxon>Candidatus Kuenenia</taxon>
    </lineage>
</organism>
<reference evidence="2 5" key="5">
    <citation type="submission" date="2020-02" db="EMBL/GenBank/DDBJ databases">
        <title>Newly sequenced genome of strain CSTR1 showed variability in Candidatus Kuenenia stuttgartiensis genomes.</title>
        <authorList>
            <person name="Ding C."/>
            <person name="Adrian L."/>
        </authorList>
    </citation>
    <scope>NUCLEOTIDE SEQUENCE [LARGE SCALE GENOMIC DNA]</scope>
    <source>
        <strain evidence="2 5">CSTR1</strain>
    </source>
</reference>
<dbReference type="EMBL" id="LT934425">
    <property type="protein sequence ID" value="SOH06291.1"/>
    <property type="molecule type" value="Genomic_DNA"/>
</dbReference>